<dbReference type="InterPro" id="IPR025681">
    <property type="entry name" value="COOH-NH2_lig"/>
</dbReference>
<evidence type="ECO:0000313" key="1">
    <source>
        <dbReference type="EMBL" id="KAB2953030.1"/>
    </source>
</evidence>
<keyword evidence="2" id="KW-1185">Reference proteome</keyword>
<reference evidence="1 2" key="1">
    <citation type="submission" date="2019-10" db="EMBL/GenBank/DDBJ databases">
        <title>Whole-genome sequence of the extremophile Heliorestis acidaminivorans DSM 24790.</title>
        <authorList>
            <person name="Kyndt J.A."/>
            <person name="Meyer T.E."/>
        </authorList>
    </citation>
    <scope>NUCLEOTIDE SEQUENCE [LARGE SCALE GENOMIC DNA]</scope>
    <source>
        <strain evidence="1 2">DSM 24790</strain>
    </source>
</reference>
<accession>A0A6I0EXL4</accession>
<dbReference type="Proteomes" id="UP000468766">
    <property type="component" value="Unassembled WGS sequence"/>
</dbReference>
<dbReference type="AlphaFoldDB" id="A0A6I0EXL4"/>
<dbReference type="EMBL" id="WBXO01000004">
    <property type="protein sequence ID" value="KAB2953030.1"/>
    <property type="molecule type" value="Genomic_DNA"/>
</dbReference>
<organism evidence="1 2">
    <name type="scientific">Heliorestis acidaminivorans</name>
    <dbReference type="NCBI Taxonomy" id="553427"/>
    <lineage>
        <taxon>Bacteria</taxon>
        <taxon>Bacillati</taxon>
        <taxon>Bacillota</taxon>
        <taxon>Clostridia</taxon>
        <taxon>Eubacteriales</taxon>
        <taxon>Heliobacteriaceae</taxon>
        <taxon>Heliorestis</taxon>
    </lineage>
</organism>
<sequence>MSLLVLHRNRLSARRLAKALQCEEETTFPESPPDILLRFGSSQGEEGRLLTINKRQNILGLRHKNLASLYKLHRLPFGTQAGDSREITIHIVDGQIIATQSAKQFSKYERQRALAAALRALYLTGLDLGAVKLIVPPRGRVKITKVTSAPNLTPALAKAYAEAITQYIAKKTTTSLIDESRRSLAILPSGKNFLLGADPEFMIKNIRTDKLIPASRFFPLQGTVGCDNRRSIGELRPAPKSSPYELTESIRSLLGKASSKVKSKRFRLLAGSQPFRHFPIGGHIHFGGIGLSFQLMRALDNYLLIPLFLVEYKSTAIKRRRYYGYLGDIRIKGPGRFEYRSPGSWLVSPKITLAALSLAKIVAAYADYLPQDYFSNPEACRAFYRGDKDFFRPLCQQLRKDLEKTPLYGELSSSITPLWEMIDQSQEWVEDIDLRESWLIDQDSQ</sequence>
<protein>
    <recommendedName>
        <fullName evidence="3">Phage phiEco32-like COOH-NH2 ligase-type 2</fullName>
    </recommendedName>
</protein>
<name>A0A6I0EXL4_9FIRM</name>
<dbReference type="Pfam" id="PF14395">
    <property type="entry name" value="COOH-NH2_lig"/>
    <property type="match status" value="1"/>
</dbReference>
<evidence type="ECO:0000313" key="2">
    <source>
        <dbReference type="Proteomes" id="UP000468766"/>
    </source>
</evidence>
<comment type="caution">
    <text evidence="1">The sequence shown here is derived from an EMBL/GenBank/DDBJ whole genome shotgun (WGS) entry which is preliminary data.</text>
</comment>
<evidence type="ECO:0008006" key="3">
    <source>
        <dbReference type="Google" id="ProtNLM"/>
    </source>
</evidence>
<dbReference type="RefSeq" id="WP_151619690.1">
    <property type="nucleotide sequence ID" value="NZ_WBXO01000004.1"/>
</dbReference>
<dbReference type="OrthoDB" id="2078085at2"/>
<proteinExistence type="predicted"/>
<gene>
    <name evidence="1" type="ORF">F9B85_07140</name>
</gene>